<gene>
    <name evidence="2" type="ORF">OGAPHI_005917</name>
</gene>
<evidence type="ECO:0000256" key="1">
    <source>
        <dbReference type="SAM" id="MobiDB-lite"/>
    </source>
</evidence>
<sequence length="85" mass="9370">MNVSKDREPIGAPNTNSTTKIGNAATAVRNAEITRYISSPPLGNANREIFLRLVTFLTRMDPCTNCKAANEIREDNNPSKTCELM</sequence>
<dbReference type="RefSeq" id="XP_046058843.1">
    <property type="nucleotide sequence ID" value="XM_046207150.1"/>
</dbReference>
<organism evidence="2 3">
    <name type="scientific">Ogataea philodendri</name>
    <dbReference type="NCBI Taxonomy" id="1378263"/>
    <lineage>
        <taxon>Eukaryota</taxon>
        <taxon>Fungi</taxon>
        <taxon>Dikarya</taxon>
        <taxon>Ascomycota</taxon>
        <taxon>Saccharomycotina</taxon>
        <taxon>Pichiomycetes</taxon>
        <taxon>Pichiales</taxon>
        <taxon>Pichiaceae</taxon>
        <taxon>Ogataea</taxon>
    </lineage>
</organism>
<feature type="region of interest" description="Disordered" evidence="1">
    <location>
        <begin position="1"/>
        <end position="23"/>
    </location>
</feature>
<reference evidence="2" key="2">
    <citation type="submission" date="2021-01" db="EMBL/GenBank/DDBJ databases">
        <authorList>
            <person name="Schikora-Tamarit M.A."/>
        </authorList>
    </citation>
    <scope>NUCLEOTIDE SEQUENCE</scope>
    <source>
        <strain evidence="2">CBS6075</strain>
    </source>
</reference>
<dbReference type="Proteomes" id="UP000769157">
    <property type="component" value="Unassembled WGS sequence"/>
</dbReference>
<evidence type="ECO:0000313" key="2">
    <source>
        <dbReference type="EMBL" id="KAH3661739.1"/>
    </source>
</evidence>
<comment type="caution">
    <text evidence="2">The sequence shown here is derived from an EMBL/GenBank/DDBJ whole genome shotgun (WGS) entry which is preliminary data.</text>
</comment>
<dbReference type="EMBL" id="JAEUBE010000414">
    <property type="protein sequence ID" value="KAH3661739.1"/>
    <property type="molecule type" value="Genomic_DNA"/>
</dbReference>
<accession>A0A9P8NZ66</accession>
<dbReference type="AlphaFoldDB" id="A0A9P8NZ66"/>
<protein>
    <submittedName>
        <fullName evidence="2">Uncharacterized protein</fullName>
    </submittedName>
</protein>
<reference evidence="2" key="1">
    <citation type="journal article" date="2021" name="Open Biol.">
        <title>Shared evolutionary footprints suggest mitochondrial oxidative damage underlies multiple complex I losses in fungi.</title>
        <authorList>
            <person name="Schikora-Tamarit M.A."/>
            <person name="Marcet-Houben M."/>
            <person name="Nosek J."/>
            <person name="Gabaldon T."/>
        </authorList>
    </citation>
    <scope>NUCLEOTIDE SEQUENCE</scope>
    <source>
        <strain evidence="2">CBS6075</strain>
    </source>
</reference>
<evidence type="ECO:0000313" key="3">
    <source>
        <dbReference type="Proteomes" id="UP000769157"/>
    </source>
</evidence>
<keyword evidence="3" id="KW-1185">Reference proteome</keyword>
<dbReference type="GeneID" id="70237881"/>
<proteinExistence type="predicted"/>
<name>A0A9P8NZ66_9ASCO</name>